<evidence type="ECO:0000313" key="2">
    <source>
        <dbReference type="EMBL" id="KAK0658516.1"/>
    </source>
</evidence>
<organism evidence="2 3">
    <name type="scientific">Cercophora samala</name>
    <dbReference type="NCBI Taxonomy" id="330535"/>
    <lineage>
        <taxon>Eukaryota</taxon>
        <taxon>Fungi</taxon>
        <taxon>Dikarya</taxon>
        <taxon>Ascomycota</taxon>
        <taxon>Pezizomycotina</taxon>
        <taxon>Sordariomycetes</taxon>
        <taxon>Sordariomycetidae</taxon>
        <taxon>Sordariales</taxon>
        <taxon>Lasiosphaeriaceae</taxon>
        <taxon>Cercophora</taxon>
    </lineage>
</organism>
<dbReference type="Proteomes" id="UP001174997">
    <property type="component" value="Unassembled WGS sequence"/>
</dbReference>
<reference evidence="2" key="1">
    <citation type="submission" date="2023-06" db="EMBL/GenBank/DDBJ databases">
        <title>Genome-scale phylogeny and comparative genomics of the fungal order Sordariales.</title>
        <authorList>
            <consortium name="Lawrence Berkeley National Laboratory"/>
            <person name="Hensen N."/>
            <person name="Bonometti L."/>
            <person name="Westerberg I."/>
            <person name="Brannstrom I.O."/>
            <person name="Guillou S."/>
            <person name="Cros-Aarteil S."/>
            <person name="Calhoun S."/>
            <person name="Haridas S."/>
            <person name="Kuo A."/>
            <person name="Mondo S."/>
            <person name="Pangilinan J."/>
            <person name="Riley R."/>
            <person name="Labutti K."/>
            <person name="Andreopoulos B."/>
            <person name="Lipzen A."/>
            <person name="Chen C."/>
            <person name="Yanf M."/>
            <person name="Daum C."/>
            <person name="Ng V."/>
            <person name="Clum A."/>
            <person name="Steindorff A."/>
            <person name="Ohm R."/>
            <person name="Martin F."/>
            <person name="Silar P."/>
            <person name="Natvig D."/>
            <person name="Lalanne C."/>
            <person name="Gautier V."/>
            <person name="Ament-Velasquez S.L."/>
            <person name="Kruys A."/>
            <person name="Hutchinson M.I."/>
            <person name="Powell A.J."/>
            <person name="Barry K."/>
            <person name="Miller A.N."/>
            <person name="Grigoriev I.V."/>
            <person name="Debuchy R."/>
            <person name="Gladieux P."/>
            <person name="Thoren M.H."/>
            <person name="Johannesson H."/>
        </authorList>
    </citation>
    <scope>NUCLEOTIDE SEQUENCE</scope>
    <source>
        <strain evidence="2">CBS 307.81</strain>
    </source>
</reference>
<keyword evidence="3" id="KW-1185">Reference proteome</keyword>
<protein>
    <submittedName>
        <fullName evidence="2">Uncharacterized protein</fullName>
    </submittedName>
</protein>
<gene>
    <name evidence="2" type="ORF">QBC41DRAFT_341554</name>
</gene>
<comment type="caution">
    <text evidence="2">The sequence shown here is derived from an EMBL/GenBank/DDBJ whole genome shotgun (WGS) entry which is preliminary data.</text>
</comment>
<proteinExistence type="predicted"/>
<name>A0AA39YTR9_9PEZI</name>
<feature type="region of interest" description="Disordered" evidence="1">
    <location>
        <begin position="1"/>
        <end position="27"/>
    </location>
</feature>
<dbReference type="AlphaFoldDB" id="A0AA39YTR9"/>
<feature type="compositionally biased region" description="Low complexity" evidence="1">
    <location>
        <begin position="10"/>
        <end position="22"/>
    </location>
</feature>
<evidence type="ECO:0000313" key="3">
    <source>
        <dbReference type="Proteomes" id="UP001174997"/>
    </source>
</evidence>
<sequence length="216" mass="25093">MNHPHHHSSDAPSPAVPSTTTSHPHRDIFALPGRNEFPAEFIFRLHRNDALEAPTGFLGFILIRTTSFHRLLERGFYLEPDHILHHLSKIYNDGDFLPDKWDKLANQAHPSLTCKRVWPIRNQAYRWGGEIRFYSDKEDKLASSSVDEVWAWTAVAEINAYIQWVEGGKIYNYVADWVRSPCDGRERENWCLVEGVRRKDLYKGWWGFGGVVYDEA</sequence>
<accession>A0AA39YTR9</accession>
<dbReference type="EMBL" id="JAULSY010000202">
    <property type="protein sequence ID" value="KAK0658516.1"/>
    <property type="molecule type" value="Genomic_DNA"/>
</dbReference>
<evidence type="ECO:0000256" key="1">
    <source>
        <dbReference type="SAM" id="MobiDB-lite"/>
    </source>
</evidence>